<dbReference type="HOGENOM" id="CLU_009583_28_2_10"/>
<dbReference type="Gene3D" id="3.40.50.2000">
    <property type="entry name" value="Glycogen Phosphorylase B"/>
    <property type="match status" value="2"/>
</dbReference>
<sequence>MRVLLVNTHERAGGAAVATRRLLEALNNNGVKAKMLVANKETDNINVVGLPHPWRHRMAFLWERLCIFLHLRFSKKHLFGLDIANLGVDITSLPEFQQADIIHLAWINQGMLSLKGIRNILKSGKPVVWTMHDLWPVSGICHLSLGCERFKSGCSHCPYLPKGGGERDLSYRVWQEKNRLYEAENISFVACSRWLADEARASCLTRDHVVTTIPNPLNTSIFCKKDKALARKSLHLPLDRRLIAFIAQKVTNENKGMNYLIEACDRLVSMYPKMKQSTGIVIIGGHAEEFEQQLAMPVYSLGYIRDEKKMAEVYRSIDVFVLPSLSENLPNTIMEAMACGVPCVGFNIGGIPEMIDHCTNGYVANYRDAGDLAKGIHWILEETAYDELGRQAIHKVVSHYSQQAVAAKYIEVYNQATALK</sequence>
<evidence type="ECO:0000313" key="3">
    <source>
        <dbReference type="Proteomes" id="UP000003160"/>
    </source>
</evidence>
<dbReference type="PANTHER" id="PTHR12526">
    <property type="entry name" value="GLYCOSYLTRANSFERASE"/>
    <property type="match status" value="1"/>
</dbReference>
<dbReference type="Pfam" id="PF13439">
    <property type="entry name" value="Glyco_transf_4"/>
    <property type="match status" value="1"/>
</dbReference>
<dbReference type="Proteomes" id="UP000003160">
    <property type="component" value="Unassembled WGS sequence"/>
</dbReference>
<dbReference type="InterPro" id="IPR028098">
    <property type="entry name" value="Glyco_trans_4-like_N"/>
</dbReference>
<evidence type="ECO:0000313" key="2">
    <source>
        <dbReference type="EMBL" id="EFA45085.1"/>
    </source>
</evidence>
<dbReference type="AlphaFoldDB" id="D1PU87"/>
<dbReference type="GO" id="GO:0016757">
    <property type="term" value="F:glycosyltransferase activity"/>
    <property type="evidence" value="ECO:0007669"/>
    <property type="project" value="UniProtKB-KW"/>
</dbReference>
<dbReference type="EMBL" id="ACKS01000024">
    <property type="protein sequence ID" value="EFA45085.1"/>
    <property type="molecule type" value="Genomic_DNA"/>
</dbReference>
<dbReference type="eggNOG" id="COG0297">
    <property type="taxonomic scope" value="Bacteria"/>
</dbReference>
<organism evidence="2 3">
    <name type="scientific">Hallella bergensis DSM 17361</name>
    <dbReference type="NCBI Taxonomy" id="585502"/>
    <lineage>
        <taxon>Bacteria</taxon>
        <taxon>Pseudomonadati</taxon>
        <taxon>Bacteroidota</taxon>
        <taxon>Bacteroidia</taxon>
        <taxon>Bacteroidales</taxon>
        <taxon>Prevotellaceae</taxon>
        <taxon>Hallella</taxon>
    </lineage>
</organism>
<keyword evidence="3" id="KW-1185">Reference proteome</keyword>
<reference evidence="2 3" key="1">
    <citation type="submission" date="2009-10" db="EMBL/GenBank/DDBJ databases">
        <authorList>
            <person name="Qin X."/>
            <person name="Bachman B."/>
            <person name="Battles P."/>
            <person name="Bell A."/>
            <person name="Bess C."/>
            <person name="Bickham C."/>
            <person name="Chaboub L."/>
            <person name="Chen D."/>
            <person name="Coyle M."/>
            <person name="Deiros D.R."/>
            <person name="Dinh H."/>
            <person name="Forbes L."/>
            <person name="Fowler G."/>
            <person name="Francisco L."/>
            <person name="Fu Q."/>
            <person name="Gubbala S."/>
            <person name="Hale W."/>
            <person name="Han Y."/>
            <person name="Hemphill L."/>
            <person name="Highlander S.K."/>
            <person name="Hirani K."/>
            <person name="Hogues M."/>
            <person name="Jackson L."/>
            <person name="Jakkamsetti A."/>
            <person name="Javaid M."/>
            <person name="Jiang H."/>
            <person name="Korchina V."/>
            <person name="Kovar C."/>
            <person name="Lara F."/>
            <person name="Lee S."/>
            <person name="Mata R."/>
            <person name="Mathew T."/>
            <person name="Moen C."/>
            <person name="Morales K."/>
            <person name="Munidasa M."/>
            <person name="Nazareth L."/>
            <person name="Ngo R."/>
            <person name="Nguyen L."/>
            <person name="Okwuonu G."/>
            <person name="Ongeri F."/>
            <person name="Patil S."/>
            <person name="Petrosino J."/>
            <person name="Pham C."/>
            <person name="Pham P."/>
            <person name="Pu L.-L."/>
            <person name="Puazo M."/>
            <person name="Raj R."/>
            <person name="Reid J."/>
            <person name="Rouhana J."/>
            <person name="Saada N."/>
            <person name="Shang Y."/>
            <person name="Simmons D."/>
            <person name="Thornton R."/>
            <person name="Warren J."/>
            <person name="Weissenberger G."/>
            <person name="Zhang J."/>
            <person name="Zhang L."/>
            <person name="Zhou C."/>
            <person name="Zhu D."/>
            <person name="Muzny D."/>
            <person name="Worley K."/>
            <person name="Gibbs R."/>
        </authorList>
    </citation>
    <scope>NUCLEOTIDE SEQUENCE [LARGE SCALE GENOMIC DNA]</scope>
    <source>
        <strain evidence="2 3">DSM 17361</strain>
    </source>
</reference>
<proteinExistence type="predicted"/>
<keyword evidence="2" id="KW-0808">Transferase</keyword>
<dbReference type="PANTHER" id="PTHR12526:SF637">
    <property type="entry name" value="GLYCOSYLTRANSFERASE EPSF-RELATED"/>
    <property type="match status" value="1"/>
</dbReference>
<feature type="domain" description="Glycosyltransferase subfamily 4-like N-terminal" evidence="1">
    <location>
        <begin position="13"/>
        <end position="220"/>
    </location>
</feature>
<dbReference type="CDD" id="cd03825">
    <property type="entry name" value="GT4_WcaC-like"/>
    <property type="match status" value="1"/>
</dbReference>
<dbReference type="EC" id="2.4.-.-" evidence="2"/>
<dbReference type="Pfam" id="PF13692">
    <property type="entry name" value="Glyco_trans_1_4"/>
    <property type="match status" value="1"/>
</dbReference>
<name>D1PU87_9BACT</name>
<gene>
    <name evidence="2" type="ORF">HMPREF0645_0522</name>
</gene>
<keyword evidence="2" id="KW-0328">Glycosyltransferase</keyword>
<protein>
    <submittedName>
        <fullName evidence="2">Glycosyltransferase, group 1 family protein</fullName>
        <ecNumber evidence="2">2.4.-.-</ecNumber>
    </submittedName>
</protein>
<evidence type="ECO:0000259" key="1">
    <source>
        <dbReference type="Pfam" id="PF13439"/>
    </source>
</evidence>
<accession>D1PU87</accession>
<dbReference type="SUPFAM" id="SSF53756">
    <property type="entry name" value="UDP-Glycosyltransferase/glycogen phosphorylase"/>
    <property type="match status" value="1"/>
</dbReference>
<dbReference type="OrthoDB" id="9768685at2"/>
<dbReference type="RefSeq" id="WP_007174870.1">
    <property type="nucleotide sequence ID" value="NZ_GG704782.1"/>
</dbReference>
<comment type="caution">
    <text evidence="2">The sequence shown here is derived from an EMBL/GenBank/DDBJ whole genome shotgun (WGS) entry which is preliminary data.</text>
</comment>